<organism evidence="2 3">
    <name type="scientific">Aspergillus pseudocaelatus</name>
    <dbReference type="NCBI Taxonomy" id="1825620"/>
    <lineage>
        <taxon>Eukaryota</taxon>
        <taxon>Fungi</taxon>
        <taxon>Dikarya</taxon>
        <taxon>Ascomycota</taxon>
        <taxon>Pezizomycotina</taxon>
        <taxon>Eurotiomycetes</taxon>
        <taxon>Eurotiomycetidae</taxon>
        <taxon>Eurotiales</taxon>
        <taxon>Aspergillaceae</taxon>
        <taxon>Aspergillus</taxon>
        <taxon>Aspergillus subgen. Circumdati</taxon>
    </lineage>
</organism>
<evidence type="ECO:0000313" key="2">
    <source>
        <dbReference type="EMBL" id="KAE8410434.1"/>
    </source>
</evidence>
<dbReference type="Proteomes" id="UP000325395">
    <property type="component" value="Unassembled WGS sequence"/>
</dbReference>
<keyword evidence="1" id="KW-1133">Transmembrane helix</keyword>
<reference evidence="2 3" key="1">
    <citation type="submission" date="2019-04" db="EMBL/GenBank/DDBJ databases">
        <authorList>
            <consortium name="DOE Joint Genome Institute"/>
            <person name="Mondo S."/>
            <person name="Kjaerbolling I."/>
            <person name="Vesth T."/>
            <person name="Frisvad J.C."/>
            <person name="Nybo J.L."/>
            <person name="Theobald S."/>
            <person name="Kildgaard S."/>
            <person name="Isbrandt T."/>
            <person name="Kuo A."/>
            <person name="Sato A."/>
            <person name="Lyhne E.K."/>
            <person name="Kogle M.E."/>
            <person name="Wiebenga A."/>
            <person name="Kun R.S."/>
            <person name="Lubbers R.J."/>
            <person name="Makela M.R."/>
            <person name="Barry K."/>
            <person name="Chovatia M."/>
            <person name="Clum A."/>
            <person name="Daum C."/>
            <person name="Haridas S."/>
            <person name="He G."/>
            <person name="LaButti K."/>
            <person name="Lipzen A."/>
            <person name="Riley R."/>
            <person name="Salamov A."/>
            <person name="Simmons B.A."/>
            <person name="Magnuson J.K."/>
            <person name="Henrissat B."/>
            <person name="Mortensen U.H."/>
            <person name="Larsen T.O."/>
            <person name="Devries R.P."/>
            <person name="Grigoriev I.V."/>
            <person name="Machida M."/>
            <person name="Baker S.E."/>
            <person name="Andersen M.R."/>
            <person name="Cantor M.N."/>
            <person name="Hua S.X."/>
        </authorList>
    </citation>
    <scope>NUCLEOTIDE SEQUENCE [LARGE SCALE GENOMIC DNA]</scope>
    <source>
        <strain evidence="2 3">CBS 117616</strain>
    </source>
</reference>
<gene>
    <name evidence="2" type="ORF">BDV36DRAFT_277833</name>
</gene>
<keyword evidence="1" id="KW-0812">Transmembrane</keyword>
<evidence type="ECO:0000256" key="1">
    <source>
        <dbReference type="SAM" id="Phobius"/>
    </source>
</evidence>
<protein>
    <submittedName>
        <fullName evidence="2">Uncharacterized protein</fullName>
    </submittedName>
</protein>
<name>A0ABQ6VZW8_9EURO</name>
<evidence type="ECO:0000313" key="3">
    <source>
        <dbReference type="Proteomes" id="UP000325395"/>
    </source>
</evidence>
<feature type="transmembrane region" description="Helical" evidence="1">
    <location>
        <begin position="12"/>
        <end position="34"/>
    </location>
</feature>
<proteinExistence type="predicted"/>
<accession>A0ABQ6VZW8</accession>
<dbReference type="EMBL" id="ML735947">
    <property type="protein sequence ID" value="KAE8410434.1"/>
    <property type="molecule type" value="Genomic_DNA"/>
</dbReference>
<keyword evidence="1" id="KW-0472">Membrane</keyword>
<sequence>MLPSRFKYQNGYFRLVRVVGFLMGITLFCLLVMTMELSGHETRRAEGCSPYLKYIYFGMP</sequence>
<keyword evidence="3" id="KW-1185">Reference proteome</keyword>